<dbReference type="EMBL" id="CP069023">
    <property type="protein sequence ID" value="QRC90880.1"/>
    <property type="molecule type" value="Genomic_DNA"/>
</dbReference>
<dbReference type="Proteomes" id="UP000663193">
    <property type="component" value="Chromosome 1"/>
</dbReference>
<dbReference type="AlphaFoldDB" id="A0A7U2EQ23"/>
<sequence length="67" mass="7400">MSMCSMVGLRDISQTRKTHWKHLYLATSYSRHEVSGNAGTSIVNIHESDRNRSGQSGVGTSAESIFE</sequence>
<reference evidence="3" key="1">
    <citation type="journal article" date="2021" name="BMC Genomics">
        <title>Chromosome-level genome assembly and manually-curated proteome of model necrotroph Parastagonospora nodorum Sn15 reveals a genome-wide trove of candidate effector homologs, and redundancy of virulence-related functions within an accessory chromosome.</title>
        <authorList>
            <person name="Bertazzoni S."/>
            <person name="Jones D.A.B."/>
            <person name="Phan H.T."/>
            <person name="Tan K.-C."/>
            <person name="Hane J.K."/>
        </authorList>
    </citation>
    <scope>NUCLEOTIDE SEQUENCE [LARGE SCALE GENOMIC DNA]</scope>
    <source>
        <strain evidence="3">SN15 / ATCC MYA-4574 / FGSC 10173)</strain>
    </source>
</reference>
<proteinExistence type="predicted"/>
<evidence type="ECO:0000256" key="1">
    <source>
        <dbReference type="SAM" id="MobiDB-lite"/>
    </source>
</evidence>
<evidence type="ECO:0000313" key="3">
    <source>
        <dbReference type="Proteomes" id="UP000663193"/>
    </source>
</evidence>
<organism evidence="2 3">
    <name type="scientific">Phaeosphaeria nodorum (strain SN15 / ATCC MYA-4574 / FGSC 10173)</name>
    <name type="common">Glume blotch fungus</name>
    <name type="synonym">Parastagonospora nodorum</name>
    <dbReference type="NCBI Taxonomy" id="321614"/>
    <lineage>
        <taxon>Eukaryota</taxon>
        <taxon>Fungi</taxon>
        <taxon>Dikarya</taxon>
        <taxon>Ascomycota</taxon>
        <taxon>Pezizomycotina</taxon>
        <taxon>Dothideomycetes</taxon>
        <taxon>Pleosporomycetidae</taxon>
        <taxon>Pleosporales</taxon>
        <taxon>Pleosporineae</taxon>
        <taxon>Phaeosphaeriaceae</taxon>
        <taxon>Parastagonospora</taxon>
    </lineage>
</organism>
<feature type="region of interest" description="Disordered" evidence="1">
    <location>
        <begin position="45"/>
        <end position="67"/>
    </location>
</feature>
<feature type="compositionally biased region" description="Polar residues" evidence="1">
    <location>
        <begin position="53"/>
        <end position="67"/>
    </location>
</feature>
<gene>
    <name evidence="2" type="ORF">JI435_400660</name>
</gene>
<keyword evidence="3" id="KW-1185">Reference proteome</keyword>
<name>A0A7U2EQ23_PHANO</name>
<evidence type="ECO:0000313" key="2">
    <source>
        <dbReference type="EMBL" id="QRC90880.1"/>
    </source>
</evidence>
<dbReference type="VEuPathDB" id="FungiDB:JI435_400660"/>
<protein>
    <submittedName>
        <fullName evidence="2">Uncharacterized protein</fullName>
    </submittedName>
</protein>
<accession>A0A7U2EQ23</accession>